<feature type="domain" description="DNA mismatch repair proteins mutS family" evidence="4">
    <location>
        <begin position="137"/>
        <end position="153"/>
    </location>
</feature>
<evidence type="ECO:0000256" key="2">
    <source>
        <dbReference type="ARBA" id="ARBA00022840"/>
    </source>
</evidence>
<keyword evidence="3" id="KW-0238">DNA-binding</keyword>
<feature type="non-terminal residue" evidence="5">
    <location>
        <position position="159"/>
    </location>
</feature>
<organism evidence="5">
    <name type="scientific">marine sediment metagenome</name>
    <dbReference type="NCBI Taxonomy" id="412755"/>
    <lineage>
        <taxon>unclassified sequences</taxon>
        <taxon>metagenomes</taxon>
        <taxon>ecological metagenomes</taxon>
    </lineage>
</organism>
<dbReference type="GO" id="GO:0030983">
    <property type="term" value="F:mismatched DNA binding"/>
    <property type="evidence" value="ECO:0007669"/>
    <property type="project" value="InterPro"/>
</dbReference>
<protein>
    <recommendedName>
        <fullName evidence="4">DNA mismatch repair proteins mutS family domain-containing protein</fullName>
    </recommendedName>
</protein>
<dbReference type="PANTHER" id="PTHR11361:SF14">
    <property type="entry name" value="DNA MISMATCH REPAIR PROTEIN MUTS, TYPE 2"/>
    <property type="match status" value="1"/>
</dbReference>
<dbReference type="PANTHER" id="PTHR11361">
    <property type="entry name" value="DNA MISMATCH REPAIR PROTEIN MUTS FAMILY MEMBER"/>
    <property type="match status" value="1"/>
</dbReference>
<dbReference type="Pfam" id="PF00488">
    <property type="entry name" value="MutS_V"/>
    <property type="match status" value="1"/>
</dbReference>
<dbReference type="InterPro" id="IPR045076">
    <property type="entry name" value="MutS"/>
</dbReference>
<dbReference type="GO" id="GO:0140664">
    <property type="term" value="F:ATP-dependent DNA damage sensor activity"/>
    <property type="evidence" value="ECO:0007669"/>
    <property type="project" value="InterPro"/>
</dbReference>
<dbReference type="Gene3D" id="3.40.50.300">
    <property type="entry name" value="P-loop containing nucleotide triphosphate hydrolases"/>
    <property type="match status" value="1"/>
</dbReference>
<dbReference type="InterPro" id="IPR027417">
    <property type="entry name" value="P-loop_NTPase"/>
</dbReference>
<reference evidence="5" key="1">
    <citation type="journal article" date="2014" name="Front. Microbiol.">
        <title>High frequency of phylogenetically diverse reductive dehalogenase-homologous genes in deep subseafloor sedimentary metagenomes.</title>
        <authorList>
            <person name="Kawai M."/>
            <person name="Futagami T."/>
            <person name="Toyoda A."/>
            <person name="Takaki Y."/>
            <person name="Nishi S."/>
            <person name="Hori S."/>
            <person name="Arai W."/>
            <person name="Tsubouchi T."/>
            <person name="Morono Y."/>
            <person name="Uchiyama I."/>
            <person name="Ito T."/>
            <person name="Fujiyama A."/>
            <person name="Inagaki F."/>
            <person name="Takami H."/>
        </authorList>
    </citation>
    <scope>NUCLEOTIDE SEQUENCE</scope>
    <source>
        <strain evidence="5">Expedition CK06-06</strain>
    </source>
</reference>
<evidence type="ECO:0000313" key="5">
    <source>
        <dbReference type="EMBL" id="GAG46958.1"/>
    </source>
</evidence>
<dbReference type="SMART" id="SM00534">
    <property type="entry name" value="MUTSac"/>
    <property type="match status" value="1"/>
</dbReference>
<gene>
    <name evidence="5" type="ORF">S01H1_83655</name>
</gene>
<evidence type="ECO:0000256" key="3">
    <source>
        <dbReference type="ARBA" id="ARBA00023125"/>
    </source>
</evidence>
<accession>X0YE51</accession>
<evidence type="ECO:0000259" key="4">
    <source>
        <dbReference type="PROSITE" id="PS00486"/>
    </source>
</evidence>
<dbReference type="PROSITE" id="PS00486">
    <property type="entry name" value="DNA_MISMATCH_REPAIR_2"/>
    <property type="match status" value="1"/>
</dbReference>
<proteinExistence type="predicted"/>
<keyword evidence="1" id="KW-0547">Nucleotide-binding</keyword>
<dbReference type="EMBL" id="BARS01056914">
    <property type="protein sequence ID" value="GAG46958.1"/>
    <property type="molecule type" value="Genomic_DNA"/>
</dbReference>
<comment type="caution">
    <text evidence="5">The sequence shown here is derived from an EMBL/GenBank/DDBJ whole genome shotgun (WGS) entry which is preliminary data.</text>
</comment>
<feature type="non-terminal residue" evidence="5">
    <location>
        <position position="1"/>
    </location>
</feature>
<evidence type="ECO:0000256" key="1">
    <source>
        <dbReference type="ARBA" id="ARBA00022741"/>
    </source>
</evidence>
<keyword evidence="2" id="KW-0067">ATP-binding</keyword>
<dbReference type="AlphaFoldDB" id="X0YE51"/>
<name>X0YE51_9ZZZZ</name>
<dbReference type="GO" id="GO:0005524">
    <property type="term" value="F:ATP binding"/>
    <property type="evidence" value="ECO:0007669"/>
    <property type="project" value="UniProtKB-KW"/>
</dbReference>
<dbReference type="GO" id="GO:0006298">
    <property type="term" value="P:mismatch repair"/>
    <property type="evidence" value="ECO:0007669"/>
    <property type="project" value="InterPro"/>
</dbReference>
<sequence>KAKLGEALACKELPYLSDDQPWLAHGPAELRLVNARHPLLKGEVVPISIWVGDSYSIVLITGPNTGGKTVALKTVGLLTLMAQAGLPIPADLGSRVPVFAAVHADIGDEQSIEQSLSTFSSHVGNIIHILSEAERNTLVLLDELGAGTDPSEGTALARA</sequence>
<dbReference type="SUPFAM" id="SSF52540">
    <property type="entry name" value="P-loop containing nucleoside triphosphate hydrolases"/>
    <property type="match status" value="1"/>
</dbReference>
<dbReference type="InterPro" id="IPR000432">
    <property type="entry name" value="DNA_mismatch_repair_MutS_C"/>
</dbReference>